<proteinExistence type="predicted"/>
<evidence type="ECO:0000313" key="1">
    <source>
        <dbReference type="EMBL" id="OAT46140.1"/>
    </source>
</evidence>
<organism evidence="1 2">
    <name type="scientific">Proteus hauseri ATCC 700826</name>
    <dbReference type="NCBI Taxonomy" id="1354271"/>
    <lineage>
        <taxon>Bacteria</taxon>
        <taxon>Pseudomonadati</taxon>
        <taxon>Pseudomonadota</taxon>
        <taxon>Gammaproteobacteria</taxon>
        <taxon>Enterobacterales</taxon>
        <taxon>Morganellaceae</taxon>
        <taxon>Proteus</taxon>
    </lineage>
</organism>
<sequence length="261" mass="30329">MQPIHKSEELLNLLQDQIVRENVCTDFEFIQFIREINKYSTGLEKNYLKALAYSLYNKIEQAIDFFELSLQFNNVDYARNYLAVINQRSSNKKYLKLLYRFADEYESVSFTLLAYQTSIYIANLKLAEHYLNKICKLSNKEKADKYKNNFERTKSALLKYCFLSGLNEDELMKLVSMAISILDNHQVKIVGVNYTNASVHNEESNIFIMTAECDDADILSEMNLQLAYELAEHKEFLGKNFSIFINGVDDVSKLKEGLTCL</sequence>
<protein>
    <submittedName>
        <fullName evidence="1">Uncharacterized protein</fullName>
    </submittedName>
</protein>
<name>A0AAJ3HRM2_PROHU</name>
<reference evidence="1 2" key="1">
    <citation type="submission" date="2016-04" db="EMBL/GenBank/DDBJ databases">
        <title>ATOL: Assembling a taxonomically balanced genome-scale reconstruction of the evolutionary history of the Enterobacteriaceae.</title>
        <authorList>
            <person name="Plunkett G.III."/>
            <person name="Neeno-Eckwall E.C."/>
            <person name="Glasner J.D."/>
            <person name="Perna N.T."/>
        </authorList>
    </citation>
    <scope>NUCLEOTIDE SEQUENCE [LARGE SCALE GENOMIC DNA]</scope>
    <source>
        <strain evidence="1 2">ATCC 700826</strain>
    </source>
</reference>
<dbReference type="AlphaFoldDB" id="A0AAJ3HRM2"/>
<accession>A0AAJ3HRM2</accession>
<dbReference type="EMBL" id="LXEV01000027">
    <property type="protein sequence ID" value="OAT46140.1"/>
    <property type="molecule type" value="Genomic_DNA"/>
</dbReference>
<keyword evidence="2" id="KW-1185">Reference proteome</keyword>
<evidence type="ECO:0000313" key="2">
    <source>
        <dbReference type="Proteomes" id="UP000078250"/>
    </source>
</evidence>
<gene>
    <name evidence="1" type="ORF">M997_2395</name>
</gene>
<comment type="caution">
    <text evidence="1">The sequence shown here is derived from an EMBL/GenBank/DDBJ whole genome shotgun (WGS) entry which is preliminary data.</text>
</comment>
<dbReference type="Proteomes" id="UP000078250">
    <property type="component" value="Unassembled WGS sequence"/>
</dbReference>
<dbReference type="RefSeq" id="WP_064720348.1">
    <property type="nucleotide sequence ID" value="NZ_LXEV01000027.1"/>
</dbReference>